<protein>
    <submittedName>
        <fullName evidence="1">Uncharacterized protein</fullName>
    </submittedName>
</protein>
<accession>W1PE94</accession>
<dbReference type="EMBL" id="KI393908">
    <property type="protein sequence ID" value="ERN06273.1"/>
    <property type="molecule type" value="Genomic_DNA"/>
</dbReference>
<evidence type="ECO:0000313" key="1">
    <source>
        <dbReference type="EMBL" id="ERN06273.1"/>
    </source>
</evidence>
<name>W1PE94_AMBTC</name>
<evidence type="ECO:0000313" key="2">
    <source>
        <dbReference type="Proteomes" id="UP000017836"/>
    </source>
</evidence>
<reference evidence="2" key="1">
    <citation type="journal article" date="2013" name="Science">
        <title>The Amborella genome and the evolution of flowering plants.</title>
        <authorList>
            <consortium name="Amborella Genome Project"/>
        </authorList>
    </citation>
    <scope>NUCLEOTIDE SEQUENCE [LARGE SCALE GENOMIC DNA]</scope>
</reference>
<organism evidence="1 2">
    <name type="scientific">Amborella trichopoda</name>
    <dbReference type="NCBI Taxonomy" id="13333"/>
    <lineage>
        <taxon>Eukaryota</taxon>
        <taxon>Viridiplantae</taxon>
        <taxon>Streptophyta</taxon>
        <taxon>Embryophyta</taxon>
        <taxon>Tracheophyta</taxon>
        <taxon>Spermatophyta</taxon>
        <taxon>Magnoliopsida</taxon>
        <taxon>Amborellales</taxon>
        <taxon>Amborellaceae</taxon>
        <taxon>Amborella</taxon>
    </lineage>
</organism>
<dbReference type="Gramene" id="ERN06273">
    <property type="protein sequence ID" value="ERN06273"/>
    <property type="gene ID" value="AMTR_s00016p00212820"/>
</dbReference>
<dbReference type="AlphaFoldDB" id="W1PE94"/>
<keyword evidence="2" id="KW-1185">Reference proteome</keyword>
<proteinExistence type="predicted"/>
<dbReference type="HOGENOM" id="CLU_2100143_0_0_1"/>
<gene>
    <name evidence="1" type="ORF">AMTR_s00016p00212820</name>
</gene>
<sequence>MLVHECRSGLWLAFCNLQSESPNVFHVADPAKSWCQQSQLPQCGKYCITFSNFISSMWQVLHHFQQRHLSEAPLTSATCSDYIYQNHITKSNFNCRSRIMRNCFDYRMSRPLVCDT</sequence>
<dbReference type="Proteomes" id="UP000017836">
    <property type="component" value="Unassembled WGS sequence"/>
</dbReference>